<dbReference type="Pfam" id="PF00583">
    <property type="entry name" value="Acetyltransf_1"/>
    <property type="match status" value="2"/>
</dbReference>
<dbReference type="CDD" id="cd04301">
    <property type="entry name" value="NAT_SF"/>
    <property type="match status" value="1"/>
</dbReference>
<dbReference type="RefSeq" id="WP_317489254.1">
    <property type="nucleotide sequence ID" value="NZ_CP136051.1"/>
</dbReference>
<dbReference type="PANTHER" id="PTHR42919:SF33">
    <property type="entry name" value="GCN5-RELATED N-ACETYLTRANSFERASE"/>
    <property type="match status" value="1"/>
</dbReference>
<evidence type="ECO:0000313" key="3">
    <source>
        <dbReference type="Proteomes" id="UP001302349"/>
    </source>
</evidence>
<dbReference type="InterPro" id="IPR000182">
    <property type="entry name" value="GNAT_dom"/>
</dbReference>
<feature type="domain" description="N-acetyltransferase" evidence="1">
    <location>
        <begin position="162"/>
        <end position="286"/>
    </location>
</feature>
<evidence type="ECO:0000313" key="2">
    <source>
        <dbReference type="EMBL" id="WOK06539.1"/>
    </source>
</evidence>
<dbReference type="InterPro" id="IPR016181">
    <property type="entry name" value="Acyl_CoA_acyltransferase"/>
</dbReference>
<gene>
    <name evidence="2" type="ORF">RT717_26040</name>
</gene>
<dbReference type="InterPro" id="IPR051556">
    <property type="entry name" value="N-term/lysine_N-AcTrnsfr"/>
</dbReference>
<keyword evidence="3" id="KW-1185">Reference proteome</keyword>
<dbReference type="SUPFAM" id="SSF55729">
    <property type="entry name" value="Acyl-CoA N-acyltransferases (Nat)"/>
    <property type="match status" value="2"/>
</dbReference>
<dbReference type="Proteomes" id="UP001302349">
    <property type="component" value="Chromosome"/>
</dbReference>
<dbReference type="GO" id="GO:0016746">
    <property type="term" value="F:acyltransferase activity"/>
    <property type="evidence" value="ECO:0007669"/>
    <property type="project" value="UniProtKB-KW"/>
</dbReference>
<evidence type="ECO:0000259" key="1">
    <source>
        <dbReference type="PROSITE" id="PS51186"/>
    </source>
</evidence>
<protein>
    <submittedName>
        <fullName evidence="2">GNAT family N-acetyltransferase</fullName>
        <ecNumber evidence="2">2.3.1.-</ecNumber>
    </submittedName>
</protein>
<proteinExistence type="predicted"/>
<accession>A0ABZ0IQT6</accession>
<feature type="domain" description="N-acetyltransferase" evidence="1">
    <location>
        <begin position="4"/>
        <end position="156"/>
    </location>
</feature>
<reference evidence="2 3" key="1">
    <citation type="journal article" date="2023" name="Microbiol. Resour. Announc.">
        <title>Complete Genome Sequence of Imperialibacter roseus strain P4T.</title>
        <authorList>
            <person name="Tizabi D.R."/>
            <person name="Bachvaroff T."/>
            <person name="Hill R.T."/>
        </authorList>
    </citation>
    <scope>NUCLEOTIDE SEQUENCE [LARGE SCALE GENOMIC DNA]</scope>
    <source>
        <strain evidence="2 3">P4T</strain>
    </source>
</reference>
<dbReference type="EC" id="2.3.1.-" evidence="2"/>
<dbReference type="PANTHER" id="PTHR42919">
    <property type="entry name" value="N-ALPHA-ACETYLTRANSFERASE"/>
    <property type="match status" value="1"/>
</dbReference>
<organism evidence="2 3">
    <name type="scientific">Imperialibacter roseus</name>
    <dbReference type="NCBI Taxonomy" id="1324217"/>
    <lineage>
        <taxon>Bacteria</taxon>
        <taxon>Pseudomonadati</taxon>
        <taxon>Bacteroidota</taxon>
        <taxon>Cytophagia</taxon>
        <taxon>Cytophagales</taxon>
        <taxon>Flammeovirgaceae</taxon>
        <taxon>Imperialibacter</taxon>
    </lineage>
</organism>
<dbReference type="Gene3D" id="3.40.630.30">
    <property type="match status" value="2"/>
</dbReference>
<sequence>MSQYEIRPLQHNDLRQMHRSFLEAFSEYPVPMQLSYSLFKKRMLGKLNIRFDLSFGAFSGQKLVGFIFHSLNEYKDITSIYNGGTGVIPGHRGNRLTRQLYLAFREKAATQAKRCVLEVITVNEVAINVYEEIGFRKVGFYNCYKLNKVLEPSNLNQDEFLIACGSLSRKDLYQQLDSVETSFSDTFDQLAYNAASETFVECRNGDRVVGYIIFQAQSGRITRMAVDASLRRKGIGTRLVYEAYIQSGKKNLTAINIPEAAKDIAGFLLNVGFENQIDQWEMELTL</sequence>
<dbReference type="EMBL" id="CP136051">
    <property type="protein sequence ID" value="WOK06539.1"/>
    <property type="molecule type" value="Genomic_DNA"/>
</dbReference>
<keyword evidence="2" id="KW-0808">Transferase</keyword>
<name>A0ABZ0IQT6_9BACT</name>
<dbReference type="PROSITE" id="PS51186">
    <property type="entry name" value="GNAT"/>
    <property type="match status" value="2"/>
</dbReference>
<keyword evidence="2" id="KW-0012">Acyltransferase</keyword>